<dbReference type="Proteomes" id="UP001595867">
    <property type="component" value="Unassembled WGS sequence"/>
</dbReference>
<proteinExistence type="inferred from homology"/>
<evidence type="ECO:0000256" key="6">
    <source>
        <dbReference type="ARBA" id="ARBA00023295"/>
    </source>
</evidence>
<feature type="compositionally biased region" description="Low complexity" evidence="9">
    <location>
        <begin position="784"/>
        <end position="799"/>
    </location>
</feature>
<evidence type="ECO:0000256" key="10">
    <source>
        <dbReference type="SAM" id="SignalP"/>
    </source>
</evidence>
<dbReference type="InterPro" id="IPR040720">
    <property type="entry name" value="GH81_C"/>
</dbReference>
<name>A0ABV8JAP4_9ACTN</name>
<dbReference type="GO" id="GO:0016787">
    <property type="term" value="F:hydrolase activity"/>
    <property type="evidence" value="ECO:0007669"/>
    <property type="project" value="UniProtKB-KW"/>
</dbReference>
<feature type="chain" id="PRO_5046595317" description="glucan endo-1,3-beta-D-glucosidase" evidence="10">
    <location>
        <begin position="30"/>
        <end position="923"/>
    </location>
</feature>
<dbReference type="EC" id="3.2.1.39" evidence="3"/>
<dbReference type="InterPro" id="IPR000421">
    <property type="entry name" value="FA58C"/>
</dbReference>
<keyword evidence="13" id="KW-1185">Reference proteome</keyword>
<keyword evidence="6" id="KW-0326">Glycosidase</keyword>
<dbReference type="Pfam" id="PF17652">
    <property type="entry name" value="Glyco_hydro81C"/>
    <property type="match status" value="1"/>
</dbReference>
<dbReference type="EMBL" id="JBHSBL010000037">
    <property type="protein sequence ID" value="MFC4072473.1"/>
    <property type="molecule type" value="Genomic_DNA"/>
</dbReference>
<feature type="region of interest" description="Disordered" evidence="9">
    <location>
        <begin position="780"/>
        <end position="818"/>
    </location>
</feature>
<dbReference type="PANTHER" id="PTHR31983:SF0">
    <property type="entry name" value="GLUCAN ENDO-1,3-BETA-D-GLUCOSIDASE 2"/>
    <property type="match status" value="1"/>
</dbReference>
<keyword evidence="10" id="KW-0732">Signal</keyword>
<dbReference type="SUPFAM" id="SSF49785">
    <property type="entry name" value="Galactose-binding domain-like"/>
    <property type="match status" value="1"/>
</dbReference>
<comment type="caution">
    <text evidence="12">The sequence shown here is derived from an EMBL/GenBank/DDBJ whole genome shotgun (WGS) entry which is preliminary data.</text>
</comment>
<dbReference type="PANTHER" id="PTHR31983">
    <property type="entry name" value="ENDO-1,3(4)-BETA-GLUCANASE 1"/>
    <property type="match status" value="1"/>
</dbReference>
<evidence type="ECO:0000256" key="8">
    <source>
        <dbReference type="ARBA" id="ARBA00023326"/>
    </source>
</evidence>
<evidence type="ECO:0000313" key="13">
    <source>
        <dbReference type="Proteomes" id="UP001595867"/>
    </source>
</evidence>
<gene>
    <name evidence="12" type="ORF">ACFO0C_46740</name>
</gene>
<accession>A0ABV8JAP4</accession>
<evidence type="ECO:0000256" key="9">
    <source>
        <dbReference type="SAM" id="MobiDB-lite"/>
    </source>
</evidence>
<keyword evidence="4 12" id="KW-0378">Hydrolase</keyword>
<feature type="signal peptide" evidence="10">
    <location>
        <begin position="1"/>
        <end position="29"/>
    </location>
</feature>
<evidence type="ECO:0000256" key="4">
    <source>
        <dbReference type="ARBA" id="ARBA00022801"/>
    </source>
</evidence>
<feature type="domain" description="F5/8 type C" evidence="11">
    <location>
        <begin position="785"/>
        <end position="922"/>
    </location>
</feature>
<comment type="catalytic activity">
    <reaction evidence="1">
        <text>Hydrolysis of (1-&gt;3)-beta-D-glucosidic linkages in (1-&gt;3)-beta-D-glucans.</text>
        <dbReference type="EC" id="3.2.1.39"/>
    </reaction>
</comment>
<dbReference type="PROSITE" id="PS50022">
    <property type="entry name" value="FA58C_3"/>
    <property type="match status" value="1"/>
</dbReference>
<dbReference type="InterPro" id="IPR008979">
    <property type="entry name" value="Galactose-bd-like_sf"/>
</dbReference>
<organism evidence="12 13">
    <name type="scientific">Actinoplanes subglobosus</name>
    <dbReference type="NCBI Taxonomy" id="1547892"/>
    <lineage>
        <taxon>Bacteria</taxon>
        <taxon>Bacillati</taxon>
        <taxon>Actinomycetota</taxon>
        <taxon>Actinomycetes</taxon>
        <taxon>Micromonosporales</taxon>
        <taxon>Micromonosporaceae</taxon>
        <taxon>Actinoplanes</taxon>
    </lineage>
</organism>
<sequence length="923" mass="97413">MRLARSAAALVVAVGSGILAVSLSGSADAATVGAGSYTETLPAGAKLPTGCGSVSTNPRENVTANAPAGAVPTNDWWSSLLFKKGDDCAFSQPLYAHPLAYRPVAGGLGFSYEQTPAISGSATGLGEYHFPYAQKLIVGVAGLNAPKALVDGWTDWTVTPSWSDGTRTLKATIGHGLPLTYFQATGGDALISVTGPPTAWSNSGNRLGFSIAGQDYVAWGPAGSTWTASGNTFRSTLAGKGYFTVGVLPTTTADTTAEKIAIADSWTAYAHHHVTGTRVSYSYDQASGTVDTTYGFTTTAREGNGSGTVIALYPHQWRHLTGSTPLTQTYVSPRGRMKIVTGTQFRTTMKYTGVLPEIPAVADNSGADLTTITGYLNAELANPADFRGDDTYWTGKGLGRAARIAEIADQLNLTGVRDAALGIIKSRITDWFTAPAGKTARVFYYDRNWGTLIGYPASYASDEDLNDHHFHYGYFVAAAATLAKFDPNWATTGQYGGMVDLLIRDANNYDRGDTRFPYLRDFDIYAGHDWASGHGAFGAGNNQESSSEGQNFSNALIQWGQTTGNSTVRDAGIWLHTTQAAAINEYWFDVTGENFPTQWGHNYAAIVWGSGGAYATWFSGEHALVVGINMLPMTGGQLYLGDYPESVRDTYAELVRNNGGEPQQWRDMHWQFLALGDGDSALSKFRASGGDYTSEEGESKAHTFHWIRNIAALGTIDRTVTANHPLAKVFTRNGVKTYVASNITGSALTVTFSDGRTMSVAAGKTATVGGLTWSGGNASGGGVVSPSPSPSCTTGTLLSQGKPASASSTESADFPASNAVDGNTATRWSSAFADPQWLQVELGSVQALSRAELVWEAAFGSAYTIQTSTDGSSWSTAATVTGGDGGTDAVTLSGSGRHIRVNGTSRGTPYGYSLFEFKVYGSC</sequence>
<dbReference type="PROSITE" id="PS52008">
    <property type="entry name" value="GH81"/>
    <property type="match status" value="1"/>
</dbReference>
<evidence type="ECO:0000256" key="2">
    <source>
        <dbReference type="ARBA" id="ARBA00010730"/>
    </source>
</evidence>
<evidence type="ECO:0000259" key="11">
    <source>
        <dbReference type="PROSITE" id="PS50022"/>
    </source>
</evidence>
<evidence type="ECO:0000313" key="12">
    <source>
        <dbReference type="EMBL" id="MFC4072473.1"/>
    </source>
</evidence>
<evidence type="ECO:0000256" key="5">
    <source>
        <dbReference type="ARBA" id="ARBA00023277"/>
    </source>
</evidence>
<keyword evidence="5" id="KW-0119">Carbohydrate metabolism</keyword>
<evidence type="ECO:0000256" key="7">
    <source>
        <dbReference type="ARBA" id="ARBA00023316"/>
    </source>
</evidence>
<keyword evidence="8" id="KW-0624">Polysaccharide degradation</keyword>
<dbReference type="InterPro" id="IPR005200">
    <property type="entry name" value="Endo-beta-glucanase"/>
</dbReference>
<dbReference type="RefSeq" id="WP_378073348.1">
    <property type="nucleotide sequence ID" value="NZ_JBHSBL010000037.1"/>
</dbReference>
<dbReference type="Pfam" id="PF00754">
    <property type="entry name" value="F5_F8_type_C"/>
    <property type="match status" value="1"/>
</dbReference>
<keyword evidence="7" id="KW-0961">Cell wall biogenesis/degradation</keyword>
<protein>
    <recommendedName>
        <fullName evidence="3">glucan endo-1,3-beta-D-glucosidase</fullName>
        <ecNumber evidence="3">3.2.1.39</ecNumber>
    </recommendedName>
</protein>
<reference evidence="13" key="1">
    <citation type="journal article" date="2019" name="Int. J. Syst. Evol. Microbiol.">
        <title>The Global Catalogue of Microorganisms (GCM) 10K type strain sequencing project: providing services to taxonomists for standard genome sequencing and annotation.</title>
        <authorList>
            <consortium name="The Broad Institute Genomics Platform"/>
            <consortium name="The Broad Institute Genome Sequencing Center for Infectious Disease"/>
            <person name="Wu L."/>
            <person name="Ma J."/>
        </authorList>
    </citation>
    <scope>NUCLEOTIDE SEQUENCE [LARGE SCALE GENOMIC DNA]</scope>
    <source>
        <strain evidence="13">TBRC 5832</strain>
    </source>
</reference>
<dbReference type="Gene3D" id="2.60.120.260">
    <property type="entry name" value="Galactose-binding domain-like"/>
    <property type="match status" value="1"/>
</dbReference>
<dbReference type="Gene3D" id="2.70.98.30">
    <property type="entry name" value="Golgi alpha-mannosidase II, domain 4"/>
    <property type="match status" value="1"/>
</dbReference>
<comment type="similarity">
    <text evidence="2">Belongs to the glycosyl hydrolase 81 family.</text>
</comment>
<evidence type="ECO:0000256" key="1">
    <source>
        <dbReference type="ARBA" id="ARBA00000382"/>
    </source>
</evidence>
<evidence type="ECO:0000256" key="3">
    <source>
        <dbReference type="ARBA" id="ARBA00012780"/>
    </source>
</evidence>